<dbReference type="Proteomes" id="UP000053573">
    <property type="component" value="Unassembled WGS sequence"/>
</dbReference>
<proteinExistence type="predicted"/>
<sequence>MKLLDSLNPSLAQFFSLTKMQSMRKNMAASEAAKKDEQAHKKNAKLQHTILKEQKEADIMKQRMEWEAAHQAVKE</sequence>
<gene>
    <name evidence="1" type="ORF">EMPG_13671</name>
</gene>
<organism evidence="1 2">
    <name type="scientific">Blastomyces silverae</name>
    <dbReference type="NCBI Taxonomy" id="2060906"/>
    <lineage>
        <taxon>Eukaryota</taxon>
        <taxon>Fungi</taxon>
        <taxon>Dikarya</taxon>
        <taxon>Ascomycota</taxon>
        <taxon>Pezizomycotina</taxon>
        <taxon>Eurotiomycetes</taxon>
        <taxon>Eurotiomycetidae</taxon>
        <taxon>Onygenales</taxon>
        <taxon>Ajellomycetaceae</taxon>
        <taxon>Blastomyces</taxon>
    </lineage>
</organism>
<reference evidence="2" key="1">
    <citation type="journal article" date="2015" name="PLoS Genet.">
        <title>The dynamic genome and transcriptome of the human fungal pathogen Blastomyces and close relative Emmonsia.</title>
        <authorList>
            <person name="Munoz J.F."/>
            <person name="Gauthier G.M."/>
            <person name="Desjardins C.A."/>
            <person name="Gallo J.E."/>
            <person name="Holder J."/>
            <person name="Sullivan T.D."/>
            <person name="Marty A.J."/>
            <person name="Carmen J.C."/>
            <person name="Chen Z."/>
            <person name="Ding L."/>
            <person name="Gujja S."/>
            <person name="Magrini V."/>
            <person name="Misas E."/>
            <person name="Mitreva M."/>
            <person name="Priest M."/>
            <person name="Saif S."/>
            <person name="Whiston E.A."/>
            <person name="Young S."/>
            <person name="Zeng Q."/>
            <person name="Goldman W.E."/>
            <person name="Mardis E.R."/>
            <person name="Taylor J.W."/>
            <person name="McEwen J.G."/>
            <person name="Clay O.K."/>
            <person name="Klein B.S."/>
            <person name="Cuomo C.A."/>
        </authorList>
    </citation>
    <scope>NUCLEOTIDE SEQUENCE [LARGE SCALE GENOMIC DNA]</scope>
    <source>
        <strain evidence="2">UAMH 139</strain>
    </source>
</reference>
<accession>A0A0H1BIU8</accession>
<dbReference type="AlphaFoldDB" id="A0A0H1BIU8"/>
<comment type="caution">
    <text evidence="1">The sequence shown here is derived from an EMBL/GenBank/DDBJ whole genome shotgun (WGS) entry which is preliminary data.</text>
</comment>
<keyword evidence="2" id="KW-1185">Reference proteome</keyword>
<evidence type="ECO:0000313" key="1">
    <source>
        <dbReference type="EMBL" id="KLJ11033.1"/>
    </source>
</evidence>
<evidence type="ECO:0000313" key="2">
    <source>
        <dbReference type="Proteomes" id="UP000053573"/>
    </source>
</evidence>
<protein>
    <submittedName>
        <fullName evidence="1">Uncharacterized protein</fullName>
    </submittedName>
</protein>
<dbReference type="OrthoDB" id="4189594at2759"/>
<name>A0A0H1BIU8_9EURO</name>
<dbReference type="EMBL" id="LDEV01001769">
    <property type="protein sequence ID" value="KLJ11033.1"/>
    <property type="molecule type" value="Genomic_DNA"/>
</dbReference>
<dbReference type="STRING" id="2060906.A0A0H1BIU8"/>